<organism evidence="1 2">
    <name type="scientific">Hyalomma asiaticum</name>
    <name type="common">Tick</name>
    <dbReference type="NCBI Taxonomy" id="266040"/>
    <lineage>
        <taxon>Eukaryota</taxon>
        <taxon>Metazoa</taxon>
        <taxon>Ecdysozoa</taxon>
        <taxon>Arthropoda</taxon>
        <taxon>Chelicerata</taxon>
        <taxon>Arachnida</taxon>
        <taxon>Acari</taxon>
        <taxon>Parasitiformes</taxon>
        <taxon>Ixodida</taxon>
        <taxon>Ixodoidea</taxon>
        <taxon>Ixodidae</taxon>
        <taxon>Hyalomminae</taxon>
        <taxon>Hyalomma</taxon>
    </lineage>
</organism>
<accession>A0ACB7TDA6</accession>
<dbReference type="EMBL" id="CM023481">
    <property type="protein sequence ID" value="KAH6945136.1"/>
    <property type="molecule type" value="Genomic_DNA"/>
</dbReference>
<evidence type="ECO:0000313" key="1">
    <source>
        <dbReference type="EMBL" id="KAH6945136.1"/>
    </source>
</evidence>
<sequence>MTANGSTVVCANTVLAGATQRSRLFMHLRLPLFCDSEKDRSFIGSRYYELALSILHMVTHLPAMKDNGSPDGDMLCHFSTSCRAAAPVSE</sequence>
<keyword evidence="2" id="KW-1185">Reference proteome</keyword>
<reference evidence="1" key="1">
    <citation type="submission" date="2020-05" db="EMBL/GenBank/DDBJ databases">
        <title>Large-scale comparative analyses of tick genomes elucidate their genetic diversity and vector capacities.</title>
        <authorList>
            <person name="Jia N."/>
            <person name="Wang J."/>
            <person name="Shi W."/>
            <person name="Du L."/>
            <person name="Sun Y."/>
            <person name="Zhan W."/>
            <person name="Jiang J."/>
            <person name="Wang Q."/>
            <person name="Zhang B."/>
            <person name="Ji P."/>
            <person name="Sakyi L.B."/>
            <person name="Cui X."/>
            <person name="Yuan T."/>
            <person name="Jiang B."/>
            <person name="Yang W."/>
            <person name="Lam T.T.-Y."/>
            <person name="Chang Q."/>
            <person name="Ding S."/>
            <person name="Wang X."/>
            <person name="Zhu J."/>
            <person name="Ruan X."/>
            <person name="Zhao L."/>
            <person name="Wei J."/>
            <person name="Que T."/>
            <person name="Du C."/>
            <person name="Cheng J."/>
            <person name="Dai P."/>
            <person name="Han X."/>
            <person name="Huang E."/>
            <person name="Gao Y."/>
            <person name="Liu J."/>
            <person name="Shao H."/>
            <person name="Ye R."/>
            <person name="Li L."/>
            <person name="Wei W."/>
            <person name="Wang X."/>
            <person name="Wang C."/>
            <person name="Yang T."/>
            <person name="Huo Q."/>
            <person name="Li W."/>
            <person name="Guo W."/>
            <person name="Chen H."/>
            <person name="Zhou L."/>
            <person name="Ni X."/>
            <person name="Tian J."/>
            <person name="Zhou Y."/>
            <person name="Sheng Y."/>
            <person name="Liu T."/>
            <person name="Pan Y."/>
            <person name="Xia L."/>
            <person name="Li J."/>
            <person name="Zhao F."/>
            <person name="Cao W."/>
        </authorList>
    </citation>
    <scope>NUCLEOTIDE SEQUENCE</scope>
    <source>
        <strain evidence="1">Hyas-2018</strain>
    </source>
</reference>
<dbReference type="Proteomes" id="UP000821845">
    <property type="component" value="Chromosome 1"/>
</dbReference>
<name>A0ACB7TDA6_HYAAI</name>
<comment type="caution">
    <text evidence="1">The sequence shown here is derived from an EMBL/GenBank/DDBJ whole genome shotgun (WGS) entry which is preliminary data.</text>
</comment>
<gene>
    <name evidence="1" type="ORF">HPB50_007413</name>
</gene>
<proteinExistence type="predicted"/>
<protein>
    <submittedName>
        <fullName evidence="1">Uncharacterized protein</fullName>
    </submittedName>
</protein>
<evidence type="ECO:0000313" key="2">
    <source>
        <dbReference type="Proteomes" id="UP000821845"/>
    </source>
</evidence>